<reference evidence="2" key="1">
    <citation type="journal article" date="2022" name="Mol. Ecol. Resour.">
        <title>The genomes of chicory, endive, great burdock and yacon provide insights into Asteraceae palaeo-polyploidization history and plant inulin production.</title>
        <authorList>
            <person name="Fan W."/>
            <person name="Wang S."/>
            <person name="Wang H."/>
            <person name="Wang A."/>
            <person name="Jiang F."/>
            <person name="Liu H."/>
            <person name="Zhao H."/>
            <person name="Xu D."/>
            <person name="Zhang Y."/>
        </authorList>
    </citation>
    <scope>NUCLEOTIDE SEQUENCE [LARGE SCALE GENOMIC DNA]</scope>
    <source>
        <strain evidence="2">cv. Yunnan</strain>
    </source>
</reference>
<reference evidence="1 2" key="2">
    <citation type="journal article" date="2022" name="Mol. Ecol. Resour.">
        <title>The genomes of chicory, endive, great burdock and yacon provide insights into Asteraceae paleo-polyploidization history and plant inulin production.</title>
        <authorList>
            <person name="Fan W."/>
            <person name="Wang S."/>
            <person name="Wang H."/>
            <person name="Wang A."/>
            <person name="Jiang F."/>
            <person name="Liu H."/>
            <person name="Zhao H."/>
            <person name="Xu D."/>
            <person name="Zhang Y."/>
        </authorList>
    </citation>
    <scope>NUCLEOTIDE SEQUENCE [LARGE SCALE GENOMIC DNA]</scope>
    <source>
        <strain evidence="2">cv. Yunnan</strain>
        <tissue evidence="1">Leaves</tissue>
    </source>
</reference>
<gene>
    <name evidence="1" type="ORF">L1987_25383</name>
</gene>
<comment type="caution">
    <text evidence="1">The sequence shown here is derived from an EMBL/GenBank/DDBJ whole genome shotgun (WGS) entry which is preliminary data.</text>
</comment>
<organism evidence="1 2">
    <name type="scientific">Smallanthus sonchifolius</name>
    <dbReference type="NCBI Taxonomy" id="185202"/>
    <lineage>
        <taxon>Eukaryota</taxon>
        <taxon>Viridiplantae</taxon>
        <taxon>Streptophyta</taxon>
        <taxon>Embryophyta</taxon>
        <taxon>Tracheophyta</taxon>
        <taxon>Spermatophyta</taxon>
        <taxon>Magnoliopsida</taxon>
        <taxon>eudicotyledons</taxon>
        <taxon>Gunneridae</taxon>
        <taxon>Pentapetalae</taxon>
        <taxon>asterids</taxon>
        <taxon>campanulids</taxon>
        <taxon>Asterales</taxon>
        <taxon>Asteraceae</taxon>
        <taxon>Asteroideae</taxon>
        <taxon>Heliantheae alliance</taxon>
        <taxon>Millerieae</taxon>
        <taxon>Smallanthus</taxon>
    </lineage>
</organism>
<dbReference type="Proteomes" id="UP001056120">
    <property type="component" value="Linkage Group LG08"/>
</dbReference>
<sequence>MWLACVFVSVAFLVLCFVVVGNEKWLAVGVTVIGSVTLASTLETMCYWVVMHRNEANNIRSRRLERSSKWPSGSVSGGGSDVDCGGGEASKEAIVGNEKWLAVGVTVIGSVTLASTLGTMCYWVVMHRTEANNIRSRRLERSSKWPSGSVEKVMAVYIVSSGGGLDVDCGGGEASNEAIVGNEKWLAVGVTVIGSVTLASTLETMCYWVVMHRNEANNIRSRRLERSSKWPSGSVSGGGSDVDCGGGEASKEAIVGNEKWLAVGVTVIGSVTLASTLGTMCYWVVMHRTEANNIRSRRLERSSKWPSGSVEKVMAVYIVSSGGGLDVDCGGGEASNEAIVGNEKWLAVGVTVIGSVTLASTLETMCYWVVMHRNEANNIRSRRLERMVVVQTSIVVVEKQAKKQVMAVINKLMWLACVFVSVAFLALCFVVVGNEKWLAVGVTVIGSVTLASTLGTMCYWVVMHRTEANNIRSRRLERSSKWPSGSVSLSPISDSEDDDFKKLYAI</sequence>
<protein>
    <submittedName>
        <fullName evidence="1">Uncharacterized protein</fullName>
    </submittedName>
</protein>
<proteinExistence type="predicted"/>
<evidence type="ECO:0000313" key="2">
    <source>
        <dbReference type="Proteomes" id="UP001056120"/>
    </source>
</evidence>
<keyword evidence="2" id="KW-1185">Reference proteome</keyword>
<dbReference type="EMBL" id="CM042025">
    <property type="protein sequence ID" value="KAI3809411.1"/>
    <property type="molecule type" value="Genomic_DNA"/>
</dbReference>
<name>A0ACB9IPJ0_9ASTR</name>
<accession>A0ACB9IPJ0</accession>
<evidence type="ECO:0000313" key="1">
    <source>
        <dbReference type="EMBL" id="KAI3809411.1"/>
    </source>
</evidence>